<dbReference type="CDD" id="cd02140">
    <property type="entry name" value="Frm2-like"/>
    <property type="match status" value="1"/>
</dbReference>
<keyword evidence="3" id="KW-0560">Oxidoreductase</keyword>
<dbReference type="EMBL" id="CP034670">
    <property type="protein sequence ID" value="AZR58860.1"/>
    <property type="molecule type" value="Genomic_DNA"/>
</dbReference>
<dbReference type="OrthoDB" id="9810617at2"/>
<protein>
    <submittedName>
        <fullName evidence="5">Nitroreductase family protein</fullName>
    </submittedName>
</protein>
<dbReference type="FunFam" id="3.40.109.10:FF:000001">
    <property type="entry name" value="Nitroreductase family"/>
    <property type="match status" value="1"/>
</dbReference>
<accession>A0A3S9SH87</accession>
<organism evidence="5 6">
    <name type="scientific">Eikenella corrodens</name>
    <dbReference type="NCBI Taxonomy" id="539"/>
    <lineage>
        <taxon>Bacteria</taxon>
        <taxon>Pseudomonadati</taxon>
        <taxon>Pseudomonadota</taxon>
        <taxon>Betaproteobacteria</taxon>
        <taxon>Neisseriales</taxon>
        <taxon>Neisseriaceae</taxon>
        <taxon>Eikenella</taxon>
    </lineage>
</organism>
<dbReference type="GO" id="GO:0034599">
    <property type="term" value="P:cellular response to oxidative stress"/>
    <property type="evidence" value="ECO:0007669"/>
    <property type="project" value="InterPro"/>
</dbReference>
<name>A0A3S9SH87_EIKCO</name>
<dbReference type="PANTHER" id="PTHR43035:SF1">
    <property type="entry name" value="FATTY ACID REPRESSION MUTANT PROTEIN 2-RELATED"/>
    <property type="match status" value="1"/>
</dbReference>
<dbReference type="InterPro" id="IPR033877">
    <property type="entry name" value="Frm2/Hbn1"/>
</dbReference>
<evidence type="ECO:0000256" key="2">
    <source>
        <dbReference type="ARBA" id="ARBA00022490"/>
    </source>
</evidence>
<dbReference type="AlphaFoldDB" id="A0A3S9SH87"/>
<dbReference type="GO" id="GO:0005737">
    <property type="term" value="C:cytoplasm"/>
    <property type="evidence" value="ECO:0007669"/>
    <property type="project" value="UniProtKB-SubCell"/>
</dbReference>
<dbReference type="InterPro" id="IPR029479">
    <property type="entry name" value="Nitroreductase"/>
</dbReference>
<comment type="subcellular location">
    <subcellularLocation>
        <location evidence="1">Cytoplasm</location>
    </subcellularLocation>
</comment>
<dbReference type="InterPro" id="IPR000415">
    <property type="entry name" value="Nitroreductase-like"/>
</dbReference>
<keyword evidence="2" id="KW-0963">Cytoplasm</keyword>
<feature type="domain" description="Nitroreductase" evidence="4">
    <location>
        <begin position="11"/>
        <end position="179"/>
    </location>
</feature>
<evidence type="ECO:0000256" key="3">
    <source>
        <dbReference type="ARBA" id="ARBA00023002"/>
    </source>
</evidence>
<evidence type="ECO:0000313" key="6">
    <source>
        <dbReference type="Proteomes" id="UP000282435"/>
    </source>
</evidence>
<gene>
    <name evidence="5" type="ORF">ELB75_01635</name>
</gene>
<dbReference type="Gene3D" id="3.40.109.10">
    <property type="entry name" value="NADH Oxidase"/>
    <property type="match status" value="1"/>
</dbReference>
<evidence type="ECO:0000259" key="4">
    <source>
        <dbReference type="Pfam" id="PF00881"/>
    </source>
</evidence>
<dbReference type="Proteomes" id="UP000282435">
    <property type="component" value="Chromosome"/>
</dbReference>
<evidence type="ECO:0000256" key="1">
    <source>
        <dbReference type="ARBA" id="ARBA00004496"/>
    </source>
</evidence>
<evidence type="ECO:0000313" key="5">
    <source>
        <dbReference type="EMBL" id="AZR58860.1"/>
    </source>
</evidence>
<dbReference type="RefSeq" id="WP_126982463.1">
    <property type="nucleotide sequence ID" value="NZ_CP034670.1"/>
</dbReference>
<dbReference type="GO" id="GO:0016491">
    <property type="term" value="F:oxidoreductase activity"/>
    <property type="evidence" value="ECO:0007669"/>
    <property type="project" value="UniProtKB-KW"/>
</dbReference>
<dbReference type="Pfam" id="PF00881">
    <property type="entry name" value="Nitroreductase"/>
    <property type="match status" value="1"/>
</dbReference>
<sequence>MNHQTIMQNAEARRSVYALNRNLPLPTEEIAAIVRHALKYSPSPFNSHSTRLLVLFGAEHEKLWDIASEVLQAAVPPEIFAQQTAPKLAAFRAAAGSILFYQDTDVVSGLQQRMPLYADTFPVSADKEFAMMQYAIWTTFAAAGIGANIQHYNPLIDEAVAQTWQVPAHWRLRSQMVFGGIASPAAEREYAPTEPRLRIFGLDGGN</sequence>
<dbReference type="SUPFAM" id="SSF55469">
    <property type="entry name" value="FMN-dependent nitroreductase-like"/>
    <property type="match status" value="1"/>
</dbReference>
<proteinExistence type="predicted"/>
<reference evidence="5 6" key="1">
    <citation type="submission" date="2018-12" db="EMBL/GenBank/DDBJ databases">
        <title>Genome sequencing of Eikenella corrodens KCOM 3110 (= JS217).</title>
        <authorList>
            <person name="Koo J.-K."/>
            <person name="Park S.-N."/>
            <person name="Lim Y.K."/>
        </authorList>
    </citation>
    <scope>NUCLEOTIDE SEQUENCE [LARGE SCALE GENOMIC DNA]</scope>
    <source>
        <strain evidence="5 6">KCOM 3110</strain>
    </source>
</reference>
<dbReference type="PANTHER" id="PTHR43035">
    <property type="entry name" value="FATTY ACID REPRESSION MUTANT PROTEIN 2-RELATED"/>
    <property type="match status" value="1"/>
</dbReference>